<feature type="transmembrane region" description="Helical" evidence="1">
    <location>
        <begin position="6"/>
        <end position="31"/>
    </location>
</feature>
<name>A0A833PIG7_ACIBZ</name>
<evidence type="ECO:0000256" key="1">
    <source>
        <dbReference type="SAM" id="Phobius"/>
    </source>
</evidence>
<dbReference type="EMBL" id="WNDP01000003">
    <property type="protein sequence ID" value="KAF1028173.1"/>
    <property type="molecule type" value="Genomic_DNA"/>
</dbReference>
<feature type="transmembrane region" description="Helical" evidence="1">
    <location>
        <begin position="38"/>
        <end position="57"/>
    </location>
</feature>
<keyword evidence="1" id="KW-0472">Membrane</keyword>
<proteinExistence type="predicted"/>
<reference evidence="3" key="1">
    <citation type="journal article" date="2020" name="MBio">
        <title>Horizontal gene transfer to a defensive symbiont with a reduced genome amongst a multipartite beetle microbiome.</title>
        <authorList>
            <person name="Waterworth S.C."/>
            <person name="Florez L.V."/>
            <person name="Rees E.R."/>
            <person name="Hertweck C."/>
            <person name="Kaltenpoth M."/>
            <person name="Kwan J.C."/>
        </authorList>
    </citation>
    <scope>NUCLEOTIDE SEQUENCE [LARGE SCALE GENOMIC DNA]</scope>
</reference>
<keyword evidence="1" id="KW-1133">Transmembrane helix</keyword>
<sequence>MKNSSQIILVFTAITALVISSILFVMMTLYIQPSFYMLGLNMAIIAISFLYIAHFIYKSLGETVSDKNSTPYAVYCIMTVLAGFLVFSALFFGDLYNLRDQKKFEASNFNELQSKELNTIKELGKENNVYVRYGNKNTSWANTRLIIPNSSGASLYIMNGYCALNYTDDSIKDMKSKLVKNIPKADLMAQQIDIAKITIQAHELAHCLDIKRDFATFNLDKIKDPKSPIIGNQAIAPKLRKNITDMEAYLDASATSESTLWKETFADLYAIGYLYIHHPLIADQVTHNLDIYRDKQEEDPEHASSCWLKLAQQSKKPTNNEQLIEWADNIRASKGCQNNFYS</sequence>
<evidence type="ECO:0000313" key="3">
    <source>
        <dbReference type="Proteomes" id="UP000490535"/>
    </source>
</evidence>
<feature type="transmembrane region" description="Helical" evidence="1">
    <location>
        <begin position="72"/>
        <end position="93"/>
    </location>
</feature>
<keyword evidence="1" id="KW-0812">Transmembrane</keyword>
<comment type="caution">
    <text evidence="2">The sequence shown here is derived from an EMBL/GenBank/DDBJ whole genome shotgun (WGS) entry which is preliminary data.</text>
</comment>
<protein>
    <submittedName>
        <fullName evidence="2">Uncharacterized protein</fullName>
    </submittedName>
</protein>
<dbReference type="Proteomes" id="UP000490535">
    <property type="component" value="Unassembled WGS sequence"/>
</dbReference>
<accession>A0A833PIG7</accession>
<dbReference type="AlphaFoldDB" id="A0A833PIG7"/>
<gene>
    <name evidence="2" type="ORF">GAK29_00269</name>
</gene>
<evidence type="ECO:0000313" key="2">
    <source>
        <dbReference type="EMBL" id="KAF1028173.1"/>
    </source>
</evidence>
<organism evidence="2 3">
    <name type="scientific">Acinetobacter bereziniae</name>
    <name type="common">Acinetobacter genomosp. 10</name>
    <dbReference type="NCBI Taxonomy" id="106648"/>
    <lineage>
        <taxon>Bacteria</taxon>
        <taxon>Pseudomonadati</taxon>
        <taxon>Pseudomonadota</taxon>
        <taxon>Gammaproteobacteria</taxon>
        <taxon>Moraxellales</taxon>
        <taxon>Moraxellaceae</taxon>
        <taxon>Acinetobacter</taxon>
    </lineage>
</organism>